<sequence>MKPTSTPCMPWDGPVRDGLPILRGGRSARRAAYAAVHGDPGPHPIVTVCGTSDCVEPDHLATTLDARTHCGNRHPWRPETTRWRRRRGHVERDCLLCRAEQKARARDRRRYM</sequence>
<dbReference type="RefSeq" id="WP_204016015.1">
    <property type="nucleotide sequence ID" value="NZ_BOOG01000021.1"/>
</dbReference>
<reference evidence="1" key="1">
    <citation type="submission" date="2021-01" db="EMBL/GenBank/DDBJ databases">
        <title>Whole genome shotgun sequence of Sphaerimonospora thailandensis NBRC 107569.</title>
        <authorList>
            <person name="Komaki H."/>
            <person name="Tamura T."/>
        </authorList>
    </citation>
    <scope>NUCLEOTIDE SEQUENCE</scope>
    <source>
        <strain evidence="1">NBRC 107569</strain>
    </source>
</reference>
<dbReference type="Proteomes" id="UP000610966">
    <property type="component" value="Unassembled WGS sequence"/>
</dbReference>
<organism evidence="1 2">
    <name type="scientific">Sphaerimonospora thailandensis</name>
    <dbReference type="NCBI Taxonomy" id="795644"/>
    <lineage>
        <taxon>Bacteria</taxon>
        <taxon>Bacillati</taxon>
        <taxon>Actinomycetota</taxon>
        <taxon>Actinomycetes</taxon>
        <taxon>Streptosporangiales</taxon>
        <taxon>Streptosporangiaceae</taxon>
        <taxon>Sphaerimonospora</taxon>
    </lineage>
</organism>
<evidence type="ECO:0000313" key="1">
    <source>
        <dbReference type="EMBL" id="GIH70296.1"/>
    </source>
</evidence>
<accession>A0A8J3R9L5</accession>
<keyword evidence="2" id="KW-1185">Reference proteome</keyword>
<comment type="caution">
    <text evidence="1">The sequence shown here is derived from an EMBL/GenBank/DDBJ whole genome shotgun (WGS) entry which is preliminary data.</text>
</comment>
<dbReference type="EMBL" id="BOOG01000021">
    <property type="protein sequence ID" value="GIH70296.1"/>
    <property type="molecule type" value="Genomic_DNA"/>
</dbReference>
<dbReference type="AlphaFoldDB" id="A0A8J3R9L5"/>
<protein>
    <submittedName>
        <fullName evidence="1">Uncharacterized protein</fullName>
    </submittedName>
</protein>
<name>A0A8J3R9L5_9ACTN</name>
<proteinExistence type="predicted"/>
<evidence type="ECO:0000313" key="2">
    <source>
        <dbReference type="Proteomes" id="UP000610966"/>
    </source>
</evidence>
<gene>
    <name evidence="1" type="ORF">Mth01_25490</name>
</gene>